<keyword evidence="2 3" id="KW-0560">Oxidoreductase</keyword>
<evidence type="ECO:0000256" key="2">
    <source>
        <dbReference type="RuleBase" id="RU000461"/>
    </source>
</evidence>
<proteinExistence type="inferred from homology"/>
<comment type="similarity">
    <text evidence="1 2">Belongs to the cytochrome P450 family.</text>
</comment>
<dbReference type="InterPro" id="IPR001128">
    <property type="entry name" value="Cyt_P450"/>
</dbReference>
<keyword evidence="2" id="KW-0503">Monooxygenase</keyword>
<organism evidence="3 4">
    <name type="scientific">Saccharopolyspora cebuensis</name>
    <dbReference type="NCBI Taxonomy" id="418759"/>
    <lineage>
        <taxon>Bacteria</taxon>
        <taxon>Bacillati</taxon>
        <taxon>Actinomycetota</taxon>
        <taxon>Actinomycetes</taxon>
        <taxon>Pseudonocardiales</taxon>
        <taxon>Pseudonocardiaceae</taxon>
        <taxon>Saccharopolyspora</taxon>
    </lineage>
</organism>
<keyword evidence="4" id="KW-1185">Reference proteome</keyword>
<dbReference type="PROSITE" id="PS00086">
    <property type="entry name" value="CYTOCHROME_P450"/>
    <property type="match status" value="1"/>
</dbReference>
<keyword evidence="2" id="KW-0479">Metal-binding</keyword>
<dbReference type="InterPro" id="IPR002397">
    <property type="entry name" value="Cyt_P450_B"/>
</dbReference>
<dbReference type="InterPro" id="IPR036396">
    <property type="entry name" value="Cyt_P450_sf"/>
</dbReference>
<dbReference type="EMBL" id="JBGEHV010000005">
    <property type="protein sequence ID" value="MEY8038689.1"/>
    <property type="molecule type" value="Genomic_DNA"/>
</dbReference>
<name>A0ABV4CC60_9PSEU</name>
<dbReference type="SUPFAM" id="SSF48264">
    <property type="entry name" value="Cytochrome P450"/>
    <property type="match status" value="1"/>
</dbReference>
<dbReference type="Proteomes" id="UP001564626">
    <property type="component" value="Unassembled WGS sequence"/>
</dbReference>
<dbReference type="Gene3D" id="1.10.630.10">
    <property type="entry name" value="Cytochrome P450"/>
    <property type="match status" value="1"/>
</dbReference>
<dbReference type="PANTHER" id="PTHR46696">
    <property type="entry name" value="P450, PUTATIVE (EUROFUNG)-RELATED"/>
    <property type="match status" value="1"/>
</dbReference>
<sequence length="398" mass="43034">MADLAFPMPRPAGCPFDPPAEFARLREQEPVARAVLPDGSPVWLLTRYHDVRAALRDPAASADLRAPGFPIVTAAERALVDHGVHPGFIRTDPPEHSRMRALVAADFGVRRAEALRPAIERLVDSCLDRVLAGPRPADLVAELAMPVPSTVICWVLGVPVDDIGSFNAWTRALVDAGSTPEQTQEANGAITAYLDRLITTKLDEPGDDLLSRLAEEHRRGGIGREDVLATAVLLLVAGHETTANMISMGALALLHHPERAAELRADPGLAPRAVEELLRYLSVSEFATTRAAVRDVEVGGRTIRAGEGLLPLTQAANRDPAVFADPDALDFHRRSKRHVAFGFGVHQCVGQSLARVELQVVYPALLRRIPTLRVADGELGLKQGEGIVGVRRLPVTWD</sequence>
<dbReference type="GO" id="GO:0016491">
    <property type="term" value="F:oxidoreductase activity"/>
    <property type="evidence" value="ECO:0007669"/>
    <property type="project" value="UniProtKB-KW"/>
</dbReference>
<dbReference type="CDD" id="cd11030">
    <property type="entry name" value="CYP105-like"/>
    <property type="match status" value="1"/>
</dbReference>
<keyword evidence="2" id="KW-0408">Iron</keyword>
<evidence type="ECO:0000256" key="1">
    <source>
        <dbReference type="ARBA" id="ARBA00010617"/>
    </source>
</evidence>
<accession>A0ABV4CC60</accession>
<reference evidence="3 4" key="1">
    <citation type="submission" date="2024-08" db="EMBL/GenBank/DDBJ databases">
        <title>Genome mining of Saccharopolyspora cebuensis PGLac3 from Nigerian medicinal plant.</title>
        <authorList>
            <person name="Ezeobiora C.E."/>
            <person name="Igbokwe N.H."/>
            <person name="Amin D.H."/>
            <person name="Mendie U.E."/>
        </authorList>
    </citation>
    <scope>NUCLEOTIDE SEQUENCE [LARGE SCALE GENOMIC DNA]</scope>
    <source>
        <strain evidence="3 4">PGLac3</strain>
    </source>
</reference>
<dbReference type="InterPro" id="IPR017972">
    <property type="entry name" value="Cyt_P450_CS"/>
</dbReference>
<evidence type="ECO:0000313" key="3">
    <source>
        <dbReference type="EMBL" id="MEY8038689.1"/>
    </source>
</evidence>
<dbReference type="PRINTS" id="PR00359">
    <property type="entry name" value="BP450"/>
</dbReference>
<dbReference type="Pfam" id="PF00067">
    <property type="entry name" value="p450"/>
    <property type="match status" value="2"/>
</dbReference>
<dbReference type="EC" id="1.14.-.-" evidence="3"/>
<dbReference type="RefSeq" id="WP_345361875.1">
    <property type="nucleotide sequence ID" value="NZ_BAABII010000006.1"/>
</dbReference>
<keyword evidence="2" id="KW-0349">Heme</keyword>
<dbReference type="PANTHER" id="PTHR46696:SF1">
    <property type="entry name" value="CYTOCHROME P450 YJIB-RELATED"/>
    <property type="match status" value="1"/>
</dbReference>
<dbReference type="PRINTS" id="PR00385">
    <property type="entry name" value="P450"/>
</dbReference>
<comment type="caution">
    <text evidence="3">The sequence shown here is derived from an EMBL/GenBank/DDBJ whole genome shotgun (WGS) entry which is preliminary data.</text>
</comment>
<evidence type="ECO:0000313" key="4">
    <source>
        <dbReference type="Proteomes" id="UP001564626"/>
    </source>
</evidence>
<protein>
    <submittedName>
        <fullName evidence="3">Cytochrome P450</fullName>
        <ecNumber evidence="3">1.14.-.-</ecNumber>
    </submittedName>
</protein>
<gene>
    <name evidence="3" type="ORF">AB8O55_04710</name>
</gene>